<name>A0AAE3GXQ6_9CYAN</name>
<organism evidence="1 2">
    <name type="scientific">Limnofasciculus baicalensis BBK-W-15</name>
    <dbReference type="NCBI Taxonomy" id="2699891"/>
    <lineage>
        <taxon>Bacteria</taxon>
        <taxon>Bacillati</taxon>
        <taxon>Cyanobacteriota</taxon>
        <taxon>Cyanophyceae</taxon>
        <taxon>Coleofasciculales</taxon>
        <taxon>Coleofasciculaceae</taxon>
        <taxon>Limnofasciculus</taxon>
        <taxon>Limnofasciculus baicalensis</taxon>
    </lineage>
</organism>
<dbReference type="EMBL" id="JAMZMM010000633">
    <property type="protein sequence ID" value="MCP2732515.1"/>
    <property type="molecule type" value="Genomic_DNA"/>
</dbReference>
<dbReference type="AlphaFoldDB" id="A0AAE3GXQ6"/>
<comment type="caution">
    <text evidence="1">The sequence shown here is derived from an EMBL/GenBank/DDBJ whole genome shotgun (WGS) entry which is preliminary data.</text>
</comment>
<sequence length="70" mass="8050">MTDSTQTINDAQLRVKGIAALKKEFGMAATLRFLALMQQNPTDYVEISRQIYQEQSLDEIFVRAKQNWKG</sequence>
<evidence type="ECO:0000313" key="2">
    <source>
        <dbReference type="Proteomes" id="UP001204953"/>
    </source>
</evidence>
<gene>
    <name evidence="1" type="ORF">NJ959_29215</name>
</gene>
<keyword evidence="2" id="KW-1185">Reference proteome</keyword>
<reference evidence="1" key="1">
    <citation type="submission" date="2022-06" db="EMBL/GenBank/DDBJ databases">
        <title>New cyanobacteria of genus Symplocastrum in benthos of Lake Baikal.</title>
        <authorList>
            <person name="Sorokovikova E."/>
            <person name="Tikhonova I."/>
            <person name="Krasnopeev A."/>
            <person name="Evseev P."/>
            <person name="Gladkikh A."/>
            <person name="Belykh O."/>
        </authorList>
    </citation>
    <scope>NUCLEOTIDE SEQUENCE</scope>
    <source>
        <strain evidence="1">BBK-W-15</strain>
    </source>
</reference>
<dbReference type="RefSeq" id="WP_254015224.1">
    <property type="nucleotide sequence ID" value="NZ_JAMZMM010000633.1"/>
</dbReference>
<dbReference type="Proteomes" id="UP001204953">
    <property type="component" value="Unassembled WGS sequence"/>
</dbReference>
<accession>A0AAE3GXQ6</accession>
<proteinExistence type="predicted"/>
<evidence type="ECO:0000313" key="1">
    <source>
        <dbReference type="EMBL" id="MCP2732515.1"/>
    </source>
</evidence>
<protein>
    <submittedName>
        <fullName evidence="1">Uncharacterized protein</fullName>
    </submittedName>
</protein>